<name>A0A110B0A5_9SPHI</name>
<dbReference type="Proteomes" id="UP000218263">
    <property type="component" value="Chromosome"/>
</dbReference>
<organism evidence="1 2">
    <name type="scientific">Mucilaginibacter gotjawali</name>
    <dbReference type="NCBI Taxonomy" id="1550579"/>
    <lineage>
        <taxon>Bacteria</taxon>
        <taxon>Pseudomonadati</taxon>
        <taxon>Bacteroidota</taxon>
        <taxon>Sphingobacteriia</taxon>
        <taxon>Sphingobacteriales</taxon>
        <taxon>Sphingobacteriaceae</taxon>
        <taxon>Mucilaginibacter</taxon>
    </lineage>
</organism>
<dbReference type="AlphaFoldDB" id="A0A110B0A5"/>
<sequence>MKKLFTVLMLSAFTFGTFAATAHTAMQQDTSKHKKSKSDTTKKPMKKDSTKHS</sequence>
<proteinExistence type="predicted"/>
<dbReference type="RefSeq" id="WP_157750391.1">
    <property type="nucleotide sequence ID" value="NZ_AP017313.1"/>
</dbReference>
<dbReference type="KEGG" id="mgot:MgSA37_00515"/>
<protein>
    <submittedName>
        <fullName evidence="1">Uncharacterized protein</fullName>
    </submittedName>
</protein>
<reference evidence="1 2" key="1">
    <citation type="submission" date="2015-12" db="EMBL/GenBank/DDBJ databases">
        <title>Genome sequence of Mucilaginibacter gotjawali.</title>
        <authorList>
            <person name="Lee J.S."/>
            <person name="Lee K.C."/>
            <person name="Kim K.K."/>
            <person name="Lee B.W."/>
        </authorList>
    </citation>
    <scope>NUCLEOTIDE SEQUENCE [LARGE SCALE GENOMIC DNA]</scope>
    <source>
        <strain evidence="1 2">SA3-7</strain>
    </source>
</reference>
<evidence type="ECO:0000313" key="1">
    <source>
        <dbReference type="EMBL" id="BAU52360.1"/>
    </source>
</evidence>
<keyword evidence="2" id="KW-1185">Reference proteome</keyword>
<gene>
    <name evidence="1" type="ORF">MgSA37_00515</name>
</gene>
<dbReference type="EMBL" id="AP017313">
    <property type="protein sequence ID" value="BAU52360.1"/>
    <property type="molecule type" value="Genomic_DNA"/>
</dbReference>
<evidence type="ECO:0000313" key="2">
    <source>
        <dbReference type="Proteomes" id="UP000218263"/>
    </source>
</evidence>
<accession>A0A110B0A5</accession>